<name>A0A7J8Z5I3_9ROSI</name>
<dbReference type="AlphaFoldDB" id="A0A7J8Z5I3"/>
<accession>A0A7J8Z5I3</accession>
<dbReference type="Proteomes" id="UP000593574">
    <property type="component" value="Unassembled WGS sequence"/>
</dbReference>
<organism evidence="1 2">
    <name type="scientific">Gossypium laxum</name>
    <dbReference type="NCBI Taxonomy" id="34288"/>
    <lineage>
        <taxon>Eukaryota</taxon>
        <taxon>Viridiplantae</taxon>
        <taxon>Streptophyta</taxon>
        <taxon>Embryophyta</taxon>
        <taxon>Tracheophyta</taxon>
        <taxon>Spermatophyta</taxon>
        <taxon>Magnoliopsida</taxon>
        <taxon>eudicotyledons</taxon>
        <taxon>Gunneridae</taxon>
        <taxon>Pentapetalae</taxon>
        <taxon>rosids</taxon>
        <taxon>malvids</taxon>
        <taxon>Malvales</taxon>
        <taxon>Malvaceae</taxon>
        <taxon>Malvoideae</taxon>
        <taxon>Gossypium</taxon>
    </lineage>
</organism>
<dbReference type="InterPro" id="IPR012862">
    <property type="entry name" value="DUF1635"/>
</dbReference>
<evidence type="ECO:0000313" key="1">
    <source>
        <dbReference type="EMBL" id="MBA0706822.1"/>
    </source>
</evidence>
<dbReference type="PANTHER" id="PTHR33431:SF12">
    <property type="entry name" value="HIGH MOBILITY GROUP BOX PROTEIN, PUTATIVE (DUF1635)-RELATED"/>
    <property type="match status" value="1"/>
</dbReference>
<proteinExistence type="predicted"/>
<sequence length="197" mass="22331">MYYNNEVQSIRDEVIGEIGIHQEITNVLYQLLFQACHERDEAKQQLKQSMVEISKLKKLLNKLLPSSIFSAETNSSDDFSLTADDCTRQKTLKASLVENSGCRIPVRKCYSIGNVIDALIEGRPLPVKGRLFEAVIDTPPLLETLMIMGHLPNWRNPPPLPFNLVVNEISNSQTLNYKKSSEQFMNGVVFGLFIKFI</sequence>
<reference evidence="1 2" key="1">
    <citation type="journal article" date="2019" name="Genome Biol. Evol.">
        <title>Insights into the evolution of the New World diploid cottons (Gossypium, subgenus Houzingenia) based on genome sequencing.</title>
        <authorList>
            <person name="Grover C.E."/>
            <person name="Arick M.A. 2nd"/>
            <person name="Thrash A."/>
            <person name="Conover J.L."/>
            <person name="Sanders W.S."/>
            <person name="Peterson D.G."/>
            <person name="Frelichowski J.E."/>
            <person name="Scheffler J.A."/>
            <person name="Scheffler B.E."/>
            <person name="Wendel J.F."/>
        </authorList>
    </citation>
    <scope>NUCLEOTIDE SEQUENCE [LARGE SCALE GENOMIC DNA]</scope>
    <source>
        <strain evidence="1">4</strain>
        <tissue evidence="1">Leaf</tissue>
    </source>
</reference>
<dbReference type="Pfam" id="PF07795">
    <property type="entry name" value="DUF1635"/>
    <property type="match status" value="1"/>
</dbReference>
<dbReference type="PANTHER" id="PTHR33431">
    <property type="entry name" value="ENABLED-LIKE PROTEIN (DUF1635)"/>
    <property type="match status" value="1"/>
</dbReference>
<protein>
    <submittedName>
        <fullName evidence="1">Uncharacterized protein</fullName>
    </submittedName>
</protein>
<comment type="caution">
    <text evidence="1">The sequence shown here is derived from an EMBL/GenBank/DDBJ whole genome shotgun (WGS) entry which is preliminary data.</text>
</comment>
<evidence type="ECO:0000313" key="2">
    <source>
        <dbReference type="Proteomes" id="UP000593574"/>
    </source>
</evidence>
<gene>
    <name evidence="1" type="ORF">Golax_018908</name>
</gene>
<dbReference type="EMBL" id="JABEZV010000002">
    <property type="protein sequence ID" value="MBA0706822.1"/>
    <property type="molecule type" value="Genomic_DNA"/>
</dbReference>
<keyword evidence="2" id="KW-1185">Reference proteome</keyword>